<evidence type="ECO:0000313" key="2">
    <source>
        <dbReference type="Proteomes" id="UP001152964"/>
    </source>
</evidence>
<accession>A0ABN8VMC9</accession>
<dbReference type="EMBL" id="OX291504">
    <property type="protein sequence ID" value="CAI1679607.1"/>
    <property type="molecule type" value="Genomic_DNA"/>
</dbReference>
<keyword evidence="2" id="KW-1185">Reference proteome</keyword>
<name>A0ABN8VMC9_SACEU</name>
<gene>
    <name evidence="1" type="primary">U6500N01830</name>
    <name evidence="1" type="ORF">SEUBUCD650_0N01830</name>
</gene>
<evidence type="ECO:0000313" key="1">
    <source>
        <dbReference type="EMBL" id="CAI1679607.1"/>
    </source>
</evidence>
<protein>
    <submittedName>
        <fullName evidence="1">Uncharacterized protein</fullName>
    </submittedName>
</protein>
<organism evidence="1 2">
    <name type="scientific">Saccharomyces eubayanus</name>
    <name type="common">Yeast</name>
    <dbReference type="NCBI Taxonomy" id="1080349"/>
    <lineage>
        <taxon>Eukaryota</taxon>
        <taxon>Fungi</taxon>
        <taxon>Dikarya</taxon>
        <taxon>Ascomycota</taxon>
        <taxon>Saccharomycotina</taxon>
        <taxon>Saccharomycetes</taxon>
        <taxon>Saccharomycetales</taxon>
        <taxon>Saccharomycetaceae</taxon>
        <taxon>Saccharomyces</taxon>
    </lineage>
</organism>
<reference evidence="1" key="1">
    <citation type="submission" date="2022-08" db="EMBL/GenBank/DDBJ databases">
        <authorList>
            <person name="Byrne P K."/>
        </authorList>
    </citation>
    <scope>NUCLEOTIDE SEQUENCE</scope>
    <source>
        <strain evidence="1">UCD650</strain>
    </source>
</reference>
<dbReference type="Proteomes" id="UP001152964">
    <property type="component" value="Chromosome 14"/>
</dbReference>
<sequence>MHLLKSMSPGYKDYLEGEK</sequence>
<proteinExistence type="predicted"/>